<proteinExistence type="predicted"/>
<dbReference type="KEGG" id="phal:H9I45_07025"/>
<dbReference type="EMBL" id="CP061813">
    <property type="protein sequence ID" value="QOD62186.1"/>
    <property type="molecule type" value="Genomic_DNA"/>
</dbReference>
<evidence type="ECO:0000313" key="3">
    <source>
        <dbReference type="EMBL" id="QOD62186.1"/>
    </source>
</evidence>
<dbReference type="RefSeq" id="WP_140422764.1">
    <property type="nucleotide sequence ID" value="NZ_CP061813.1"/>
</dbReference>
<dbReference type="Pfam" id="PF18962">
    <property type="entry name" value="Por_Secre_tail"/>
    <property type="match status" value="1"/>
</dbReference>
<protein>
    <submittedName>
        <fullName evidence="3">T9SS type A sorting domain-containing protein</fullName>
    </submittedName>
</protein>
<evidence type="ECO:0000259" key="2">
    <source>
        <dbReference type="Pfam" id="PF18962"/>
    </source>
</evidence>
<dbReference type="NCBIfam" id="TIGR04183">
    <property type="entry name" value="Por_Secre_tail"/>
    <property type="match status" value="1"/>
</dbReference>
<dbReference type="AlphaFoldDB" id="A0A7L8AJL3"/>
<evidence type="ECO:0000256" key="1">
    <source>
        <dbReference type="ARBA" id="ARBA00022729"/>
    </source>
</evidence>
<gene>
    <name evidence="3" type="ORF">H9I45_07025</name>
</gene>
<sequence length="1202" mass="129804">MEILNSSNTVVLSIDHNYGNGSDSTFLNQTSSSVNLPKGDYIIRVYDTYGDSWNGTGAYGKVFVNGTEIFNFNGIFPNVTNPRTTNLEYDFSITIGLDDASFNYSKSSYCGADSNPTPTITGETGGTFSSTAGLSLNSSTGQINISSSTIGNYVVTYTTTNPDQNTATRNITITSSDVATFSYPTSKVNKNDVDLLPAKTGQSGTYSSTSGLDLNTTTGVIDVSDSTVGTYTVTYTTNGSCPITITDSVTIINDAFPGVSQYQNSSKKYIEYIPGTMPVIISAPHGGRLEPSELSTRSCGTNEMDDNTDVLIKEIQKKCFDQFGMYPYIIINNLHRKKLDPNRNESVATCNNSTTKTYYDAFHNFIDQASADINAKFGKGLYIDLHGQSHSIPRIEAGYNLPSSSFDEDLNNTATNTTELARVTIKNLIENNISNSSFEDLIRGVNSFGGIMQITGGQRYADLGHAGCSRTEGYRIVPSNVGDGNQGNCDDTNPGSNSYFAGDFYNNIRHGSGNTSTNNTVVQGGGTVKGGGGTIDGIMTEVNRRVRDLGNVYSSIYGVSDGRSATIPYFSRDYAKVIEKFIDIHYNDFSKFTFTESSYSINGLDPTPTINGITGGSFSSTSGLVINNSTGKIDVSASTQGTYVVTYQAPNIGSHYKKETTITVNNAPVTNEFTANSGNWSLPTNWSLNREPIASDNVLIPIGKTAFLDKNQETIGNLIVEGTFIINSNRSLTINGNSNNTGTFTINSGGSIITNGTSTGNLTYKRHLDGNKWYLIGAPVSQQSIANFVLNHSNLARGTGTGVNQNIALATFDNTKTSKKWNYYKDGAVDGVDGDDTTDMMTSGKGYTTRLTSAGDLSFTGTLNTGNVNSSVINSASNSFNLISNPYASYVNIGNLLPNNSGVGKPLKTQTVWVWDQTENAGAGDYIPKVSAQNFKIAPGQGFFIEVENTNDVVFTTSMLSHQNTDTFSKTNNDRPEIKLLVTDGTSEKYTEIYYIKGTTTGFDDGYDGEIFGGIANSFQIYSNLVTNNIGQKLGIQSLPNGNYEDMVIPIGLNASIGDKVTFTPQSLNIPESIYVFLEDKENNTTIKFDASTTSYTTTLTAKSIGVGNFYLHTRSNALSTETTILDKVNIFKKDNRTISINGLVDSKISFILYSIEGKKIMSEVFSSNGNSEITIPTLSSGIYLIKLKNASKEIYKKIILE</sequence>
<name>A0A7L8AJL3_9FLAO</name>
<feature type="domain" description="Secretion system C-terminal sorting" evidence="2">
    <location>
        <begin position="1136"/>
        <end position="1200"/>
    </location>
</feature>
<reference evidence="3 4" key="1">
    <citation type="journal article" date="2016" name="Int. J. Syst. Evol. Microbiol.">
        <title>Polaribacter haliotis sp. nov., isolated from the gut of abalone Haliotis discus hannai.</title>
        <authorList>
            <person name="Kim Y.O."/>
            <person name="Park I.S."/>
            <person name="Park S."/>
            <person name="Nam B.H."/>
            <person name="Park J.M."/>
            <person name="Kim D.G."/>
            <person name="Yoon J.H."/>
        </authorList>
    </citation>
    <scope>NUCLEOTIDE SEQUENCE [LARGE SCALE GENOMIC DNA]</scope>
    <source>
        <strain evidence="3 4">KCTC 52418</strain>
    </source>
</reference>
<organism evidence="3 4">
    <name type="scientific">Polaribacter haliotis</name>
    <dbReference type="NCBI Taxonomy" id="1888915"/>
    <lineage>
        <taxon>Bacteria</taxon>
        <taxon>Pseudomonadati</taxon>
        <taxon>Bacteroidota</taxon>
        <taxon>Flavobacteriia</taxon>
        <taxon>Flavobacteriales</taxon>
        <taxon>Flavobacteriaceae</taxon>
    </lineage>
</organism>
<evidence type="ECO:0000313" key="4">
    <source>
        <dbReference type="Proteomes" id="UP000516764"/>
    </source>
</evidence>
<dbReference type="SUPFAM" id="SSF53187">
    <property type="entry name" value="Zn-dependent exopeptidases"/>
    <property type="match status" value="1"/>
</dbReference>
<dbReference type="Proteomes" id="UP000516764">
    <property type="component" value="Chromosome"/>
</dbReference>
<accession>A0A7L8AJL3</accession>
<dbReference type="Gene3D" id="3.40.630.40">
    <property type="entry name" value="Zn-dependent exopeptidases"/>
    <property type="match status" value="1"/>
</dbReference>
<keyword evidence="1" id="KW-0732">Signal</keyword>
<keyword evidence="4" id="KW-1185">Reference proteome</keyword>
<dbReference type="InterPro" id="IPR026444">
    <property type="entry name" value="Secre_tail"/>
</dbReference>
<dbReference type="OrthoDB" id="1404271at2"/>